<gene>
    <name evidence="2" type="ORF">S01H4_29555</name>
</gene>
<comment type="caution">
    <text evidence="2">The sequence shown here is derived from an EMBL/GenBank/DDBJ whole genome shotgun (WGS) entry which is preliminary data.</text>
</comment>
<evidence type="ECO:0008006" key="3">
    <source>
        <dbReference type="Google" id="ProtNLM"/>
    </source>
</evidence>
<dbReference type="InterPro" id="IPR036291">
    <property type="entry name" value="NAD(P)-bd_dom_sf"/>
</dbReference>
<comment type="similarity">
    <text evidence="1">Belongs to the short-chain dehydrogenases/reductases (SDR) family.</text>
</comment>
<dbReference type="Gene3D" id="3.40.50.720">
    <property type="entry name" value="NAD(P)-binding Rossmann-like Domain"/>
    <property type="match status" value="1"/>
</dbReference>
<dbReference type="PANTHER" id="PTHR42760">
    <property type="entry name" value="SHORT-CHAIN DEHYDROGENASES/REDUCTASES FAMILY MEMBER"/>
    <property type="match status" value="1"/>
</dbReference>
<evidence type="ECO:0000256" key="1">
    <source>
        <dbReference type="ARBA" id="ARBA00006484"/>
    </source>
</evidence>
<protein>
    <recommendedName>
        <fullName evidence="3">Short-chain dehydrogenase/reductase SDR</fullName>
    </recommendedName>
</protein>
<dbReference type="SUPFAM" id="SSF51735">
    <property type="entry name" value="NAD(P)-binding Rossmann-fold domains"/>
    <property type="match status" value="1"/>
</dbReference>
<proteinExistence type="inferred from homology"/>
<dbReference type="CDD" id="cd05233">
    <property type="entry name" value="SDR_c"/>
    <property type="match status" value="1"/>
</dbReference>
<dbReference type="Pfam" id="PF00106">
    <property type="entry name" value="adh_short"/>
    <property type="match status" value="1"/>
</dbReference>
<sequence length="171" mass="18664">MSPVLRDKVAIITGASRGIGRAFALRFAEEGARLLLTTTNPERAEGTVKEIKAKGGEAVAVEADISQESATQNIADKVMEYYGKVDILVNNAAIWYGINITPWDAWTIEEWDQIFTVNVRGTWLCCKAVVPLMVKQGRGKIINMASNVARVPAAQLFLPYSCAKGAIYTLT</sequence>
<dbReference type="GO" id="GO:0016616">
    <property type="term" value="F:oxidoreductase activity, acting on the CH-OH group of donors, NAD or NADP as acceptor"/>
    <property type="evidence" value="ECO:0007669"/>
    <property type="project" value="TreeGrafter"/>
</dbReference>
<feature type="non-terminal residue" evidence="2">
    <location>
        <position position="171"/>
    </location>
</feature>
<dbReference type="PRINTS" id="PR00081">
    <property type="entry name" value="GDHRDH"/>
</dbReference>
<reference evidence="2" key="1">
    <citation type="journal article" date="2014" name="Front. Microbiol.">
        <title>High frequency of phylogenetically diverse reductive dehalogenase-homologous genes in deep subseafloor sedimentary metagenomes.</title>
        <authorList>
            <person name="Kawai M."/>
            <person name="Futagami T."/>
            <person name="Toyoda A."/>
            <person name="Takaki Y."/>
            <person name="Nishi S."/>
            <person name="Hori S."/>
            <person name="Arai W."/>
            <person name="Tsubouchi T."/>
            <person name="Morono Y."/>
            <person name="Uchiyama I."/>
            <person name="Ito T."/>
            <person name="Fujiyama A."/>
            <person name="Inagaki F."/>
            <person name="Takami H."/>
        </authorList>
    </citation>
    <scope>NUCLEOTIDE SEQUENCE</scope>
    <source>
        <strain evidence="2">Expedition CK06-06</strain>
    </source>
</reference>
<dbReference type="InterPro" id="IPR002347">
    <property type="entry name" value="SDR_fam"/>
</dbReference>
<name>X1C9Z4_9ZZZZ</name>
<dbReference type="AlphaFoldDB" id="X1C9Z4"/>
<evidence type="ECO:0000313" key="2">
    <source>
        <dbReference type="EMBL" id="GAG81176.1"/>
    </source>
</evidence>
<accession>X1C9Z4</accession>
<dbReference type="PRINTS" id="PR00080">
    <property type="entry name" value="SDRFAMILY"/>
</dbReference>
<dbReference type="EMBL" id="BART01015181">
    <property type="protein sequence ID" value="GAG81176.1"/>
    <property type="molecule type" value="Genomic_DNA"/>
</dbReference>
<organism evidence="2">
    <name type="scientific">marine sediment metagenome</name>
    <dbReference type="NCBI Taxonomy" id="412755"/>
    <lineage>
        <taxon>unclassified sequences</taxon>
        <taxon>metagenomes</taxon>
        <taxon>ecological metagenomes</taxon>
    </lineage>
</organism>